<proteinExistence type="predicted"/>
<gene>
    <name evidence="2" type="ORF">OCTVUL_1B018977</name>
</gene>
<keyword evidence="3" id="KW-1185">Reference proteome</keyword>
<sequence>MSIAKVETLKIHIDRQFQRQRDPKRKLRIDLDHSSSEGPDDLAFIPSSEDEAEPDATIPEKSQENAEHSTGTSDTSIGKLEKGSYAIVRFLGKKATCHHVGKLLHENADDS</sequence>
<organism evidence="2 3">
    <name type="scientific">Octopus vulgaris</name>
    <name type="common">Common octopus</name>
    <dbReference type="NCBI Taxonomy" id="6645"/>
    <lineage>
        <taxon>Eukaryota</taxon>
        <taxon>Metazoa</taxon>
        <taxon>Spiralia</taxon>
        <taxon>Lophotrochozoa</taxon>
        <taxon>Mollusca</taxon>
        <taxon>Cephalopoda</taxon>
        <taxon>Coleoidea</taxon>
        <taxon>Octopodiformes</taxon>
        <taxon>Octopoda</taxon>
        <taxon>Incirrata</taxon>
        <taxon>Octopodidae</taxon>
        <taxon>Octopus</taxon>
    </lineage>
</organism>
<dbReference type="Proteomes" id="UP001162480">
    <property type="component" value="Chromosome 3"/>
</dbReference>
<accession>A0AA36F0D2</accession>
<name>A0AA36F0D2_OCTVU</name>
<reference evidence="2" key="1">
    <citation type="submission" date="2023-08" db="EMBL/GenBank/DDBJ databases">
        <authorList>
            <person name="Alioto T."/>
            <person name="Alioto T."/>
            <person name="Gomez Garrido J."/>
        </authorList>
    </citation>
    <scope>NUCLEOTIDE SEQUENCE</scope>
</reference>
<protein>
    <submittedName>
        <fullName evidence="2">Uncharacterized protein</fullName>
    </submittedName>
</protein>
<evidence type="ECO:0000313" key="3">
    <source>
        <dbReference type="Proteomes" id="UP001162480"/>
    </source>
</evidence>
<feature type="region of interest" description="Disordered" evidence="1">
    <location>
        <begin position="17"/>
        <end position="78"/>
    </location>
</feature>
<evidence type="ECO:0000256" key="1">
    <source>
        <dbReference type="SAM" id="MobiDB-lite"/>
    </source>
</evidence>
<evidence type="ECO:0000313" key="2">
    <source>
        <dbReference type="EMBL" id="CAI9719797.1"/>
    </source>
</evidence>
<dbReference type="EMBL" id="OX597816">
    <property type="protein sequence ID" value="CAI9719797.1"/>
    <property type="molecule type" value="Genomic_DNA"/>
</dbReference>
<dbReference type="AlphaFoldDB" id="A0AA36F0D2"/>